<gene>
    <name evidence="1" type="ORF">AVEN_50140_1</name>
</gene>
<evidence type="ECO:0000313" key="1">
    <source>
        <dbReference type="EMBL" id="GBM13793.1"/>
    </source>
</evidence>
<reference evidence="1 2" key="1">
    <citation type="journal article" date="2019" name="Sci. Rep.">
        <title>Orb-weaving spider Araneus ventricosus genome elucidates the spidroin gene catalogue.</title>
        <authorList>
            <person name="Kono N."/>
            <person name="Nakamura H."/>
            <person name="Ohtoshi R."/>
            <person name="Moran D.A.P."/>
            <person name="Shinohara A."/>
            <person name="Yoshida Y."/>
            <person name="Fujiwara M."/>
            <person name="Mori M."/>
            <person name="Tomita M."/>
            <person name="Arakawa K."/>
        </authorList>
    </citation>
    <scope>NUCLEOTIDE SEQUENCE [LARGE SCALE GENOMIC DNA]</scope>
</reference>
<keyword evidence="2" id="KW-1185">Reference proteome</keyword>
<organism evidence="1 2">
    <name type="scientific">Araneus ventricosus</name>
    <name type="common">Orbweaver spider</name>
    <name type="synonym">Epeira ventricosa</name>
    <dbReference type="NCBI Taxonomy" id="182803"/>
    <lineage>
        <taxon>Eukaryota</taxon>
        <taxon>Metazoa</taxon>
        <taxon>Ecdysozoa</taxon>
        <taxon>Arthropoda</taxon>
        <taxon>Chelicerata</taxon>
        <taxon>Arachnida</taxon>
        <taxon>Araneae</taxon>
        <taxon>Araneomorphae</taxon>
        <taxon>Entelegynae</taxon>
        <taxon>Araneoidea</taxon>
        <taxon>Araneidae</taxon>
        <taxon>Araneus</taxon>
    </lineage>
</organism>
<evidence type="ECO:0000313" key="2">
    <source>
        <dbReference type="Proteomes" id="UP000499080"/>
    </source>
</evidence>
<dbReference type="Proteomes" id="UP000499080">
    <property type="component" value="Unassembled WGS sequence"/>
</dbReference>
<dbReference type="AlphaFoldDB" id="A0A4Y2DAH7"/>
<protein>
    <submittedName>
        <fullName evidence="1">Uncharacterized protein</fullName>
    </submittedName>
</protein>
<dbReference type="EMBL" id="BGPR01000334">
    <property type="protein sequence ID" value="GBM13793.1"/>
    <property type="molecule type" value="Genomic_DNA"/>
</dbReference>
<accession>A0A4Y2DAH7</accession>
<sequence length="85" mass="9979">MIFHIPTKSKNQNLASETVRIHQRAKRRYWLAINHFPRGPNPFRGNPNRVFRQRIQHAKVPRSVNQDPALYLSPSRVIRRSIALG</sequence>
<comment type="caution">
    <text evidence="1">The sequence shown here is derived from an EMBL/GenBank/DDBJ whole genome shotgun (WGS) entry which is preliminary data.</text>
</comment>
<name>A0A4Y2DAH7_ARAVE</name>
<proteinExistence type="predicted"/>